<dbReference type="Proteomes" id="UP000887013">
    <property type="component" value="Unassembled WGS sequence"/>
</dbReference>
<keyword evidence="2" id="KW-1185">Reference proteome</keyword>
<accession>A0A8X6MXC5</accession>
<proteinExistence type="predicted"/>
<name>A0A8X6MXC5_NEPPI</name>
<protein>
    <submittedName>
        <fullName evidence="1">Uncharacterized protein</fullName>
    </submittedName>
</protein>
<comment type="caution">
    <text evidence="1">The sequence shown here is derived from an EMBL/GenBank/DDBJ whole genome shotgun (WGS) entry which is preliminary data.</text>
</comment>
<sequence>MYQNKKATHYEELERGCVLSKTPSEAGLTFGLVRNFRRMDSYPWVRRARSIPTPFLHVDFCALSFHGKATCDERPGKS</sequence>
<evidence type="ECO:0000313" key="2">
    <source>
        <dbReference type="Proteomes" id="UP000887013"/>
    </source>
</evidence>
<evidence type="ECO:0000313" key="1">
    <source>
        <dbReference type="EMBL" id="GFS82447.1"/>
    </source>
</evidence>
<reference evidence="1" key="1">
    <citation type="submission" date="2020-08" db="EMBL/GenBank/DDBJ databases">
        <title>Multicomponent nature underlies the extraordinary mechanical properties of spider dragline silk.</title>
        <authorList>
            <person name="Kono N."/>
            <person name="Nakamura H."/>
            <person name="Mori M."/>
            <person name="Yoshida Y."/>
            <person name="Ohtoshi R."/>
            <person name="Malay A.D."/>
            <person name="Moran D.A.P."/>
            <person name="Tomita M."/>
            <person name="Numata K."/>
            <person name="Arakawa K."/>
        </authorList>
    </citation>
    <scope>NUCLEOTIDE SEQUENCE</scope>
</reference>
<dbReference type="AlphaFoldDB" id="A0A8X6MXC5"/>
<gene>
    <name evidence="1" type="ORF">NPIL_81441</name>
</gene>
<organism evidence="1 2">
    <name type="scientific">Nephila pilipes</name>
    <name type="common">Giant wood spider</name>
    <name type="synonym">Nephila maculata</name>
    <dbReference type="NCBI Taxonomy" id="299642"/>
    <lineage>
        <taxon>Eukaryota</taxon>
        <taxon>Metazoa</taxon>
        <taxon>Ecdysozoa</taxon>
        <taxon>Arthropoda</taxon>
        <taxon>Chelicerata</taxon>
        <taxon>Arachnida</taxon>
        <taxon>Araneae</taxon>
        <taxon>Araneomorphae</taxon>
        <taxon>Entelegynae</taxon>
        <taxon>Araneoidea</taxon>
        <taxon>Nephilidae</taxon>
        <taxon>Nephila</taxon>
    </lineage>
</organism>
<dbReference type="EMBL" id="BMAW01097986">
    <property type="protein sequence ID" value="GFS82447.1"/>
    <property type="molecule type" value="Genomic_DNA"/>
</dbReference>